<reference evidence="1" key="1">
    <citation type="submission" date="2019-11" db="EMBL/GenBank/DDBJ databases">
        <title>The nuclear and mitochondrial genomes of Frieseomelitta varia - a highly eusocial stingless bee (Meliponini) with a permanently sterile worker caste.</title>
        <authorList>
            <person name="Freitas F.C.P."/>
            <person name="Lourenco A.P."/>
            <person name="Nunes F.M.F."/>
            <person name="Paschoal A.R."/>
            <person name="Abreu F.C.P."/>
            <person name="Barbin F.O."/>
            <person name="Bataglia L."/>
            <person name="Cardoso-Junior C.A.M."/>
            <person name="Cervoni M.S."/>
            <person name="Silva S.R."/>
            <person name="Dalarmi F."/>
            <person name="Del Lama M.A."/>
            <person name="Depintor T.S."/>
            <person name="Ferreira K.M."/>
            <person name="Goria P.S."/>
            <person name="Jaskot M.C."/>
            <person name="Lago D.C."/>
            <person name="Luna-Lucena D."/>
            <person name="Moda L.M."/>
            <person name="Nascimento L."/>
            <person name="Pedrino M."/>
            <person name="Rabico F.O."/>
            <person name="Sanches F.C."/>
            <person name="Santos D.E."/>
            <person name="Santos C.G."/>
            <person name="Vieira J."/>
            <person name="Lopes T.F."/>
            <person name="Barchuk A.R."/>
            <person name="Hartfelder K."/>
            <person name="Simoes Z.L.P."/>
            <person name="Bitondi M.M.G."/>
            <person name="Pinheiro D.G."/>
        </authorList>
    </citation>
    <scope>NUCLEOTIDE SEQUENCE</scope>
    <source>
        <strain evidence="1">USP_RPSP 00005682</strain>
        <tissue evidence="1">Whole individual</tissue>
    </source>
</reference>
<evidence type="ECO:0000313" key="1">
    <source>
        <dbReference type="EMBL" id="KAF3423992.1"/>
    </source>
</evidence>
<dbReference type="AlphaFoldDB" id="A0A833RWN9"/>
<protein>
    <submittedName>
        <fullName evidence="1">Uncharacterized protein</fullName>
    </submittedName>
</protein>
<dbReference type="GO" id="GO:0051225">
    <property type="term" value="P:spindle assembly"/>
    <property type="evidence" value="ECO:0007669"/>
    <property type="project" value="InterPro"/>
</dbReference>
<comment type="caution">
    <text evidence="1">The sequence shown here is derived from an EMBL/GenBank/DDBJ whole genome shotgun (WGS) entry which is preliminary data.</text>
</comment>
<name>A0A833RWN9_9HYME</name>
<evidence type="ECO:0000313" key="2">
    <source>
        <dbReference type="Proteomes" id="UP000655588"/>
    </source>
</evidence>
<gene>
    <name evidence="1" type="ORF">E2986_00992</name>
</gene>
<sequence>MENIEKIIDLLHKRKVIRNEQFVNEEKKQITEYNNLMYILQTIKDERNNCKENIIKNLQCLTKHKHSVNQLVHNSENIPRLPISQDYHRQATMFLSESIDFINKLPNIYTNFDDATKENNINSANLLHNITSCTNSVESKLCNIKSLIANVNTLQKNTDILQEYCLVNSDENVEI</sequence>
<accession>A0A833RWN9</accession>
<dbReference type="Proteomes" id="UP000655588">
    <property type="component" value="Unassembled WGS sequence"/>
</dbReference>
<dbReference type="EMBL" id="WNWW01000513">
    <property type="protein sequence ID" value="KAF3423992.1"/>
    <property type="molecule type" value="Genomic_DNA"/>
</dbReference>
<proteinExistence type="predicted"/>
<dbReference type="GO" id="GO:0031023">
    <property type="term" value="P:microtubule organizing center organization"/>
    <property type="evidence" value="ECO:0007669"/>
    <property type="project" value="InterPro"/>
</dbReference>
<organism evidence="1 2">
    <name type="scientific">Frieseomelitta varia</name>
    <dbReference type="NCBI Taxonomy" id="561572"/>
    <lineage>
        <taxon>Eukaryota</taxon>
        <taxon>Metazoa</taxon>
        <taxon>Ecdysozoa</taxon>
        <taxon>Arthropoda</taxon>
        <taxon>Hexapoda</taxon>
        <taxon>Insecta</taxon>
        <taxon>Pterygota</taxon>
        <taxon>Neoptera</taxon>
        <taxon>Endopterygota</taxon>
        <taxon>Hymenoptera</taxon>
        <taxon>Apocrita</taxon>
        <taxon>Aculeata</taxon>
        <taxon>Apoidea</taxon>
        <taxon>Anthophila</taxon>
        <taxon>Apidae</taxon>
        <taxon>Frieseomelitta</taxon>
    </lineage>
</organism>
<keyword evidence="2" id="KW-1185">Reference proteome</keyword>
<dbReference type="Pfam" id="PF15003">
    <property type="entry name" value="HAUS2"/>
    <property type="match status" value="1"/>
</dbReference>
<dbReference type="InterPro" id="IPR028346">
    <property type="entry name" value="HAUS2"/>
</dbReference>